<sequence length="133" mass="15465">MMSSQDATQPKLKPVAKTQQGKHSGEQAKSLEPRGGAPEPLGTLEDDTMSNCRVGSLHVDLQVRPRTQPVLRTLWHWWHFDYFLTFTKEKFFFTLGRFKKHDSSAVIIWKFEKNQYRESSIKILKKNSTRGKE</sequence>
<gene>
    <name evidence="2" type="ORF">Y1Q_0015596</name>
</gene>
<dbReference type="AlphaFoldDB" id="A0A151NNC9"/>
<evidence type="ECO:0000256" key="1">
    <source>
        <dbReference type="SAM" id="MobiDB-lite"/>
    </source>
</evidence>
<comment type="caution">
    <text evidence="2">The sequence shown here is derived from an EMBL/GenBank/DDBJ whole genome shotgun (WGS) entry which is preliminary data.</text>
</comment>
<dbReference type="EMBL" id="AKHW03002524">
    <property type="protein sequence ID" value="KYO38337.1"/>
    <property type="molecule type" value="Genomic_DNA"/>
</dbReference>
<feature type="region of interest" description="Disordered" evidence="1">
    <location>
        <begin position="1"/>
        <end position="47"/>
    </location>
</feature>
<feature type="compositionally biased region" description="Basic and acidic residues" evidence="1">
    <location>
        <begin position="23"/>
        <end position="32"/>
    </location>
</feature>
<proteinExistence type="predicted"/>
<organism evidence="2 3">
    <name type="scientific">Alligator mississippiensis</name>
    <name type="common">American alligator</name>
    <dbReference type="NCBI Taxonomy" id="8496"/>
    <lineage>
        <taxon>Eukaryota</taxon>
        <taxon>Metazoa</taxon>
        <taxon>Chordata</taxon>
        <taxon>Craniata</taxon>
        <taxon>Vertebrata</taxon>
        <taxon>Euteleostomi</taxon>
        <taxon>Archelosauria</taxon>
        <taxon>Archosauria</taxon>
        <taxon>Crocodylia</taxon>
        <taxon>Alligatoridae</taxon>
        <taxon>Alligatorinae</taxon>
        <taxon>Alligator</taxon>
    </lineage>
</organism>
<evidence type="ECO:0000313" key="2">
    <source>
        <dbReference type="EMBL" id="KYO38337.1"/>
    </source>
</evidence>
<keyword evidence="3" id="KW-1185">Reference proteome</keyword>
<dbReference type="Proteomes" id="UP000050525">
    <property type="component" value="Unassembled WGS sequence"/>
</dbReference>
<protein>
    <submittedName>
        <fullName evidence="2">Uncharacterized protein</fullName>
    </submittedName>
</protein>
<accession>A0A151NNC9</accession>
<evidence type="ECO:0000313" key="3">
    <source>
        <dbReference type="Proteomes" id="UP000050525"/>
    </source>
</evidence>
<reference evidence="2 3" key="1">
    <citation type="journal article" date="2012" name="Genome Biol.">
        <title>Sequencing three crocodilian genomes to illuminate the evolution of archosaurs and amniotes.</title>
        <authorList>
            <person name="St John J.A."/>
            <person name="Braun E.L."/>
            <person name="Isberg S.R."/>
            <person name="Miles L.G."/>
            <person name="Chong A.Y."/>
            <person name="Gongora J."/>
            <person name="Dalzell P."/>
            <person name="Moran C."/>
            <person name="Bed'hom B."/>
            <person name="Abzhanov A."/>
            <person name="Burgess S.C."/>
            <person name="Cooksey A.M."/>
            <person name="Castoe T.A."/>
            <person name="Crawford N.G."/>
            <person name="Densmore L.D."/>
            <person name="Drew J.C."/>
            <person name="Edwards S.V."/>
            <person name="Faircloth B.C."/>
            <person name="Fujita M.K."/>
            <person name="Greenwold M.J."/>
            <person name="Hoffmann F.G."/>
            <person name="Howard J.M."/>
            <person name="Iguchi T."/>
            <person name="Janes D.E."/>
            <person name="Khan S.Y."/>
            <person name="Kohno S."/>
            <person name="de Koning A.J."/>
            <person name="Lance S.L."/>
            <person name="McCarthy F.M."/>
            <person name="McCormack J.E."/>
            <person name="Merchant M.E."/>
            <person name="Peterson D.G."/>
            <person name="Pollock D.D."/>
            <person name="Pourmand N."/>
            <person name="Raney B.J."/>
            <person name="Roessler K.A."/>
            <person name="Sanford J.R."/>
            <person name="Sawyer R.H."/>
            <person name="Schmidt C.J."/>
            <person name="Triplett E.W."/>
            <person name="Tuberville T.D."/>
            <person name="Venegas-Anaya M."/>
            <person name="Howard J.T."/>
            <person name="Jarvis E.D."/>
            <person name="Guillette L.J.Jr."/>
            <person name="Glenn T.C."/>
            <person name="Green R.E."/>
            <person name="Ray D.A."/>
        </authorList>
    </citation>
    <scope>NUCLEOTIDE SEQUENCE [LARGE SCALE GENOMIC DNA]</scope>
    <source>
        <strain evidence="2">KSC_2009_1</strain>
    </source>
</reference>
<name>A0A151NNC9_ALLMI</name>